<keyword evidence="2 5" id="KW-0812">Transmembrane</keyword>
<reference evidence="6 7" key="1">
    <citation type="submission" date="2022-09" db="EMBL/GenBank/DDBJ databases">
        <title>Interaction between co-microsymbionts with complementary sets of symbiotic genes in legume-rhizobium systems.</title>
        <authorList>
            <person name="Safronova V."/>
            <person name="Sazanova A."/>
            <person name="Afonin A."/>
            <person name="Chirak E."/>
        </authorList>
    </citation>
    <scope>NUCLEOTIDE SEQUENCE [LARGE SCALE GENOMIC DNA]</scope>
    <source>
        <strain evidence="6 7">A18/4-1</strain>
    </source>
</reference>
<dbReference type="InterPro" id="IPR007269">
    <property type="entry name" value="ICMT_MeTrfase"/>
</dbReference>
<dbReference type="Gene3D" id="1.20.120.1630">
    <property type="match status" value="1"/>
</dbReference>
<dbReference type="PANTHER" id="PTHR43847:SF1">
    <property type="entry name" value="BLL3993 PROTEIN"/>
    <property type="match status" value="1"/>
</dbReference>
<sequence length="232" mass="25844">MVQANEAQRRALQKSMISLVVTVVIVAALLFGTAGTLNWLRGWWFMAAFIAAMLVSVGILWRTNPEIFVARSRVQAGTKWWDYIFLILIIGGLAALLPVAGLDYRFAWLQASDWLVVVGYLLFVLSFAGQIWPQARNRHFEPGVRIQTDRQHTVIDTGPYALVRHPGYVSGALLAISVALVLGSLVALLPAALVIAALVMRTIIEDRTLQQELPGYADYALRVQYRWVPGVW</sequence>
<feature type="transmembrane region" description="Helical" evidence="5">
    <location>
        <begin position="43"/>
        <end position="62"/>
    </location>
</feature>
<accession>A0ABY6C9E1</accession>
<keyword evidence="3 5" id="KW-1133">Transmembrane helix</keyword>
<protein>
    <submittedName>
        <fullName evidence="6">Isoprenylcysteine carboxylmethyltransferase family protein</fullName>
    </submittedName>
</protein>
<evidence type="ECO:0000256" key="3">
    <source>
        <dbReference type="ARBA" id="ARBA00022989"/>
    </source>
</evidence>
<evidence type="ECO:0000313" key="7">
    <source>
        <dbReference type="Proteomes" id="UP001061862"/>
    </source>
</evidence>
<evidence type="ECO:0000256" key="2">
    <source>
        <dbReference type="ARBA" id="ARBA00022692"/>
    </source>
</evidence>
<feature type="transmembrane region" description="Helical" evidence="5">
    <location>
        <begin position="83"/>
        <end position="102"/>
    </location>
</feature>
<name>A0ABY6C9E1_9HYPH</name>
<evidence type="ECO:0000256" key="5">
    <source>
        <dbReference type="SAM" id="Phobius"/>
    </source>
</evidence>
<dbReference type="EMBL" id="CP104965">
    <property type="protein sequence ID" value="UXN68851.1"/>
    <property type="molecule type" value="Genomic_DNA"/>
</dbReference>
<dbReference type="PANTHER" id="PTHR43847">
    <property type="entry name" value="BLL3993 PROTEIN"/>
    <property type="match status" value="1"/>
</dbReference>
<proteinExistence type="predicted"/>
<gene>
    <name evidence="6" type="ORF">N8A98_16590</name>
</gene>
<dbReference type="RefSeq" id="WP_262166912.1">
    <property type="nucleotide sequence ID" value="NZ_CP104965.1"/>
</dbReference>
<evidence type="ECO:0000313" key="6">
    <source>
        <dbReference type="EMBL" id="UXN68851.1"/>
    </source>
</evidence>
<comment type="subcellular location">
    <subcellularLocation>
        <location evidence="1">Membrane</location>
        <topology evidence="1">Multi-pass membrane protein</topology>
    </subcellularLocation>
</comment>
<dbReference type="InterPro" id="IPR052527">
    <property type="entry name" value="Metal_cation-efflux_comp"/>
</dbReference>
<keyword evidence="7" id="KW-1185">Reference proteome</keyword>
<dbReference type="Pfam" id="PF04140">
    <property type="entry name" value="ICMT"/>
    <property type="match status" value="1"/>
</dbReference>
<feature type="transmembrane region" description="Helical" evidence="5">
    <location>
        <begin position="16"/>
        <end position="37"/>
    </location>
</feature>
<evidence type="ECO:0000256" key="4">
    <source>
        <dbReference type="ARBA" id="ARBA00023136"/>
    </source>
</evidence>
<dbReference type="Proteomes" id="UP001061862">
    <property type="component" value="Chromosome"/>
</dbReference>
<feature type="transmembrane region" description="Helical" evidence="5">
    <location>
        <begin position="172"/>
        <end position="200"/>
    </location>
</feature>
<organism evidence="6 7">
    <name type="scientific">Devosia neptuniae</name>
    <dbReference type="NCBI Taxonomy" id="191302"/>
    <lineage>
        <taxon>Bacteria</taxon>
        <taxon>Pseudomonadati</taxon>
        <taxon>Pseudomonadota</taxon>
        <taxon>Alphaproteobacteria</taxon>
        <taxon>Hyphomicrobiales</taxon>
        <taxon>Devosiaceae</taxon>
        <taxon>Devosia</taxon>
    </lineage>
</organism>
<keyword evidence="4 5" id="KW-0472">Membrane</keyword>
<evidence type="ECO:0000256" key="1">
    <source>
        <dbReference type="ARBA" id="ARBA00004141"/>
    </source>
</evidence>
<feature type="transmembrane region" description="Helical" evidence="5">
    <location>
        <begin position="114"/>
        <end position="132"/>
    </location>
</feature>